<evidence type="ECO:0000256" key="5">
    <source>
        <dbReference type="ARBA" id="ARBA00022827"/>
    </source>
</evidence>
<organism evidence="19 20">
    <name type="scientific">Xylaria arbuscula</name>
    <dbReference type="NCBI Taxonomy" id="114810"/>
    <lineage>
        <taxon>Eukaryota</taxon>
        <taxon>Fungi</taxon>
        <taxon>Dikarya</taxon>
        <taxon>Ascomycota</taxon>
        <taxon>Pezizomycotina</taxon>
        <taxon>Sordariomycetes</taxon>
        <taxon>Xylariomycetidae</taxon>
        <taxon>Xylariales</taxon>
        <taxon>Xylariaceae</taxon>
        <taxon>Xylaria</taxon>
    </lineage>
</organism>
<keyword evidence="6" id="KW-0560">Oxidoreductase</keyword>
<evidence type="ECO:0000256" key="10">
    <source>
        <dbReference type="ARBA" id="ARBA00023235"/>
    </source>
</evidence>
<keyword evidence="8" id="KW-1207">Sterol metabolism</keyword>
<dbReference type="GO" id="GO:0016995">
    <property type="term" value="F:cholesterol oxidase activity"/>
    <property type="evidence" value="ECO:0007669"/>
    <property type="project" value="UniProtKB-EC"/>
</dbReference>
<dbReference type="InterPro" id="IPR036188">
    <property type="entry name" value="FAD/NAD-bd_sf"/>
</dbReference>
<dbReference type="GO" id="GO:0050660">
    <property type="term" value="F:flavin adenine dinucleotide binding"/>
    <property type="evidence" value="ECO:0007669"/>
    <property type="project" value="InterPro"/>
</dbReference>
<feature type="compositionally biased region" description="Polar residues" evidence="16">
    <location>
        <begin position="15"/>
        <end position="25"/>
    </location>
</feature>
<comment type="caution">
    <text evidence="19">The sequence shown here is derived from an EMBL/GenBank/DDBJ whole genome shotgun (WGS) entry which is preliminary data.</text>
</comment>
<sequence length="1373" mass="152853">MPAAIPINIDASHGAAQSTGSDFCHTNGTETVNGVYKRMNGINGTHDSSSLNARSETWPGPSRSSSPSSSIRTGVTDHHEAHEYEAGGPRSRPFAHMRTWADDPKATSFPRLSKPMELMKHAYDCVVIGSGYGGGVAAANMARAGKHVCLLERGKERWPGEYPTGTGDALDQLHYSGQIVPPWLPKKVVNGGDPTGLYHLIFGNGQNALVGNGLGGTSLINANVFLEADEDVLQLEQWPKEIRENKGCLNKYYEKAADVLEPEEYPKDWPNLPKLELLKRQARYLNMTENFSRVRQTTKFRNGPNSCGVEMSASASTGQDPTGLNDGSKNTTLVTYLADAWNWGADMFCESEVRYITEAPNQDGYIVYFAWHGGNRGHFKANLHDDLMWVHAKEAVFLGAGAIGTTEILLRSKQMGLGMSDRIGQNMSGNGDMLGFGYNTDYEVNAMGQQFPSPYHPIGPCITGIIDNRKGHDNPLDGYVIEEGTIPGALAPFMQALLELMPGSVGETDESLVSRVKANLARAGSFFLGPYFRKGAIERTQVYLIMSHDSSQAYLTLKEDKPVLEFIGVGRSDHVKYLNRILEKATRAVGGTFVQNPFYSLLGQQQITVHPIGGACMADSGDMGVTNHAGEVFKGNGTDTYDGLIVTDGAILPCSLGANPFATITALAERSLDEYIKRKGLNISAEKNGLLDLFGSPKYPKYRRKHGGTERCVQLVEREEEEEIYHAHKSISSARRLKDGGFGFTEVMSGHIHRLHNNNGGFRDHIDDYELAARTAKSMCETARFFLSVQAFNTRSIVNDPKHSANLTGTFSCPTLEGSPFMVRRGNFNLFLVDTKAPGTRNLTYDFDMFGTNERRLHFHGYKIVDSSVALSPAQFWRSTSTLYVTITEPFPDVLPEKEDGEYYPQGKVIAQGIMRIQPRDFLSEILTLSPTGSNIFNKVKSAANFLSFFTRKSMSLFLAPLTPLQYPSPAYTGFINHTPRTKSYKITASDGVITSLHVWEPTNPSIKTKNLFMVPGASVDHQIFALPTIRMNAVNYFQRAGYRVFIPVHRIGVLMVAQNDWTTFDARLDLRACLEFIRHKYPTYAEPVESSEAKPEPEPIYTIAHCMGSVALSTGLLDGTIPAKWIKGVTCSQVFMNPIWNCMNMIKILALPIPADRLYRFFAGNWFSCSTGKNDSFMQKALNELLRLMPDERKEICNNASCHRISLVFARCWNHRNLNEATHRQIDRFFGGVNMTLLHLLMKQGFQGHVMSNGPLYERLDTPENVRKLRGIPFLLFVGGDNAVLSPESTERTYEVLTDAFGTRQYDGIQYRRRVVPDYGHLDCWMGRNAWKDVYPFVLEEVDRVVRGPDYKFQPPNDEFKHLIESGELLGI</sequence>
<feature type="compositionally biased region" description="Basic and acidic residues" evidence="16">
    <location>
        <begin position="75"/>
        <end position="85"/>
    </location>
</feature>
<evidence type="ECO:0000256" key="15">
    <source>
        <dbReference type="ARBA" id="ARBA00049778"/>
    </source>
</evidence>
<keyword evidence="4" id="KW-0285">Flavoprotein</keyword>
<dbReference type="GO" id="GO:0008203">
    <property type="term" value="P:cholesterol metabolic process"/>
    <property type="evidence" value="ECO:0007669"/>
    <property type="project" value="UniProtKB-KW"/>
</dbReference>
<keyword evidence="9" id="KW-0753">Steroid metabolism</keyword>
<keyword evidence="3" id="KW-0153">Cholesterol metabolism</keyword>
<feature type="region of interest" description="Disordered" evidence="16">
    <location>
        <begin position="1"/>
        <end position="25"/>
    </location>
</feature>
<dbReference type="EC" id="1.1.3.6" evidence="13"/>
<dbReference type="Gene3D" id="3.40.50.1820">
    <property type="entry name" value="alpha/beta hydrolase"/>
    <property type="match status" value="1"/>
</dbReference>
<dbReference type="InterPro" id="IPR052542">
    <property type="entry name" value="Cholesterol_Oxidase"/>
</dbReference>
<evidence type="ECO:0000313" key="20">
    <source>
        <dbReference type="Proteomes" id="UP001148614"/>
    </source>
</evidence>
<evidence type="ECO:0000256" key="16">
    <source>
        <dbReference type="SAM" id="MobiDB-lite"/>
    </source>
</evidence>
<keyword evidence="10" id="KW-0413">Isomerase</keyword>
<dbReference type="EC" id="5.3.3.1" evidence="11"/>
<feature type="domain" description="Glucose-methanol-choline oxidoreductase C-terminal" evidence="18">
    <location>
        <begin position="608"/>
        <end position="668"/>
    </location>
</feature>
<keyword evidence="20" id="KW-1185">Reference proteome</keyword>
<dbReference type="EMBL" id="JANPWZ010000621">
    <property type="protein sequence ID" value="KAJ3574292.1"/>
    <property type="molecule type" value="Genomic_DNA"/>
</dbReference>
<dbReference type="Gene3D" id="3.50.50.60">
    <property type="entry name" value="FAD/NAD(P)-binding domain"/>
    <property type="match status" value="3"/>
</dbReference>
<keyword evidence="7" id="KW-0443">Lipid metabolism</keyword>
<evidence type="ECO:0000256" key="4">
    <source>
        <dbReference type="ARBA" id="ARBA00022630"/>
    </source>
</evidence>
<proteinExistence type="inferred from homology"/>
<feature type="compositionally biased region" description="Low complexity" evidence="16">
    <location>
        <begin position="59"/>
        <end position="70"/>
    </location>
</feature>
<comment type="cofactor">
    <cofactor evidence="1">
        <name>FAD</name>
        <dbReference type="ChEBI" id="CHEBI:57692"/>
    </cofactor>
</comment>
<dbReference type="Pfam" id="PF00732">
    <property type="entry name" value="GMC_oxred_N"/>
    <property type="match status" value="1"/>
</dbReference>
<dbReference type="Pfam" id="PF05199">
    <property type="entry name" value="GMC_oxred_C"/>
    <property type="match status" value="1"/>
</dbReference>
<dbReference type="InterPro" id="IPR029058">
    <property type="entry name" value="AB_hydrolase_fold"/>
</dbReference>
<gene>
    <name evidence="19" type="ORF">NPX13_g4409</name>
</gene>
<evidence type="ECO:0000256" key="1">
    <source>
        <dbReference type="ARBA" id="ARBA00001974"/>
    </source>
</evidence>
<dbReference type="Proteomes" id="UP001148614">
    <property type="component" value="Unassembled WGS sequence"/>
</dbReference>
<dbReference type="SUPFAM" id="SSF53474">
    <property type="entry name" value="alpha/beta-Hydrolases"/>
    <property type="match status" value="1"/>
</dbReference>
<reference evidence="19" key="1">
    <citation type="submission" date="2022-07" db="EMBL/GenBank/DDBJ databases">
        <title>Genome Sequence of Xylaria arbuscula.</title>
        <authorList>
            <person name="Buettner E."/>
        </authorList>
    </citation>
    <scope>NUCLEOTIDE SEQUENCE</scope>
    <source>
        <strain evidence="19">VT107</strain>
    </source>
</reference>
<feature type="domain" description="Glucose-methanol-choline oxidoreductase N-terminal" evidence="17">
    <location>
        <begin position="179"/>
        <end position="427"/>
    </location>
</feature>
<comment type="similarity">
    <text evidence="2">Belongs to the GMC oxidoreductase family.</text>
</comment>
<evidence type="ECO:0000256" key="11">
    <source>
        <dbReference type="ARBA" id="ARBA00038856"/>
    </source>
</evidence>
<evidence type="ECO:0000256" key="2">
    <source>
        <dbReference type="ARBA" id="ARBA00010790"/>
    </source>
</evidence>
<dbReference type="InterPro" id="IPR000172">
    <property type="entry name" value="GMC_OxRdtase_N"/>
</dbReference>
<evidence type="ECO:0000256" key="12">
    <source>
        <dbReference type="ARBA" id="ARBA00049645"/>
    </source>
</evidence>
<dbReference type="PANTHER" id="PTHR47470">
    <property type="entry name" value="CHOLESTEROL OXIDASE"/>
    <property type="match status" value="1"/>
</dbReference>
<keyword evidence="5" id="KW-0274">FAD</keyword>
<evidence type="ECO:0000256" key="14">
    <source>
        <dbReference type="ARBA" id="ARBA00049744"/>
    </source>
</evidence>
<dbReference type="PANTHER" id="PTHR47470:SF1">
    <property type="entry name" value="FAD-DEPENDENT OXIDOREDUCTASE 2 FAD BINDING DOMAIN-CONTAINING PROTEIN"/>
    <property type="match status" value="1"/>
</dbReference>
<feature type="region of interest" description="Disordered" evidence="16">
    <location>
        <begin position="38"/>
        <end position="94"/>
    </location>
</feature>
<dbReference type="GO" id="GO:0004769">
    <property type="term" value="F:steroid Delta-isomerase activity"/>
    <property type="evidence" value="ECO:0007669"/>
    <property type="project" value="UniProtKB-EC"/>
</dbReference>
<protein>
    <recommendedName>
        <fullName evidence="14">Cholesterol oxidase</fullName>
        <ecNumber evidence="13">1.1.3.6</ecNumber>
        <ecNumber evidence="11">5.3.3.1</ecNumber>
    </recommendedName>
    <alternativeName>
        <fullName evidence="15">Cholesterol isomerase</fullName>
    </alternativeName>
</protein>
<feature type="compositionally biased region" description="Polar residues" evidence="16">
    <location>
        <begin position="42"/>
        <end position="55"/>
    </location>
</feature>
<evidence type="ECO:0000259" key="17">
    <source>
        <dbReference type="Pfam" id="PF00732"/>
    </source>
</evidence>
<name>A0A9W8TM92_9PEZI</name>
<comment type="pathway">
    <text evidence="12">Steroid metabolism; cholesterol degradation.</text>
</comment>
<evidence type="ECO:0000256" key="8">
    <source>
        <dbReference type="ARBA" id="ARBA00023166"/>
    </source>
</evidence>
<dbReference type="SUPFAM" id="SSF51905">
    <property type="entry name" value="FAD/NAD(P)-binding domain"/>
    <property type="match status" value="1"/>
</dbReference>
<evidence type="ECO:0000256" key="13">
    <source>
        <dbReference type="ARBA" id="ARBA00049723"/>
    </source>
</evidence>
<evidence type="ECO:0000259" key="18">
    <source>
        <dbReference type="Pfam" id="PF05199"/>
    </source>
</evidence>
<evidence type="ECO:0000256" key="7">
    <source>
        <dbReference type="ARBA" id="ARBA00023098"/>
    </source>
</evidence>
<evidence type="ECO:0000256" key="3">
    <source>
        <dbReference type="ARBA" id="ARBA00022548"/>
    </source>
</evidence>
<evidence type="ECO:0000256" key="6">
    <source>
        <dbReference type="ARBA" id="ARBA00023002"/>
    </source>
</evidence>
<evidence type="ECO:0000313" key="19">
    <source>
        <dbReference type="EMBL" id="KAJ3574292.1"/>
    </source>
</evidence>
<dbReference type="InterPro" id="IPR007867">
    <property type="entry name" value="GMC_OxRtase_C"/>
</dbReference>
<evidence type="ECO:0000256" key="9">
    <source>
        <dbReference type="ARBA" id="ARBA00023221"/>
    </source>
</evidence>
<dbReference type="VEuPathDB" id="FungiDB:F4678DRAFT_15662"/>
<accession>A0A9W8TM92</accession>